<dbReference type="GO" id="GO:0015293">
    <property type="term" value="F:symporter activity"/>
    <property type="evidence" value="ECO:0007669"/>
    <property type="project" value="UniProtKB-KW"/>
</dbReference>
<feature type="region of interest" description="Disordered" evidence="7">
    <location>
        <begin position="409"/>
        <end position="432"/>
    </location>
</feature>
<feature type="transmembrane region" description="Helical" evidence="8">
    <location>
        <begin position="352"/>
        <end position="375"/>
    </location>
</feature>
<dbReference type="STRING" id="376489.A5892_02750"/>
<feature type="compositionally biased region" description="Polar residues" evidence="7">
    <location>
        <begin position="414"/>
        <end position="432"/>
    </location>
</feature>
<name>A0A172YB97_9GAMM</name>
<dbReference type="AlphaFoldDB" id="A0A172YB97"/>
<evidence type="ECO:0000313" key="9">
    <source>
        <dbReference type="EMBL" id="ANF56521.1"/>
    </source>
</evidence>
<sequence length="432" mass="45568">MMKNLSVWILIGMILGAAIGAVLNANLNETTAHIVVSQYLSILTDLFLRAIKMIIAPLVFCGLVSGVANMQDPQAIGRMGMRSLAWFFCASVVSLLIGILACNLLNLGGQMAAHLPAATESSGIDVAPFNLKTFITNIVPQSVVDAMASNEILQIVLFALLFGVATAAAGGTVKRRILELTDAIFDIMLKLTSYVMWLAPLGVGAALCSVITTQGLGVLGIYGKLLGGYYLALAVLALLLIAVGWLILGPRILHLLRLIRDPLLIGFSTSSSEATFPRTIEQLQRFGVPRRVSGFVLPLGYSFNLDGAMLYQAFAVIFIAQAFHIEMTLAQQVGVLLVMLLTSKGMAGVPRASLVVVAASLPSLGLPVSGMLLLLGIDPFFDMGRTAINVLGNSIATASVSKWEGEAEAEATQPAVTVSGSSSARGDYLSNS</sequence>
<dbReference type="Gene3D" id="1.10.3860.10">
    <property type="entry name" value="Sodium:dicarboxylate symporter"/>
    <property type="match status" value="1"/>
</dbReference>
<comment type="subcellular location">
    <subcellularLocation>
        <location evidence="1">Cell membrane</location>
        <topology evidence="1">Multi-pass membrane protein</topology>
    </subcellularLocation>
</comment>
<evidence type="ECO:0000256" key="4">
    <source>
        <dbReference type="ARBA" id="ARBA00022692"/>
    </source>
</evidence>
<gene>
    <name evidence="9" type="ORF">A5892_02750</name>
</gene>
<feature type="transmembrane region" description="Helical" evidence="8">
    <location>
        <begin position="7"/>
        <end position="26"/>
    </location>
</feature>
<dbReference type="GO" id="GO:0006835">
    <property type="term" value="P:dicarboxylic acid transport"/>
    <property type="evidence" value="ECO:0007669"/>
    <property type="project" value="TreeGrafter"/>
</dbReference>
<evidence type="ECO:0000256" key="3">
    <source>
        <dbReference type="ARBA" id="ARBA00022475"/>
    </source>
</evidence>
<feature type="transmembrane region" description="Helical" evidence="8">
    <location>
        <begin position="84"/>
        <end position="106"/>
    </location>
</feature>
<feature type="transmembrane region" description="Helical" evidence="8">
    <location>
        <begin position="313"/>
        <end position="340"/>
    </location>
</feature>
<keyword evidence="2" id="KW-0813">Transport</keyword>
<keyword evidence="10" id="KW-1185">Reference proteome</keyword>
<feature type="transmembrane region" description="Helical" evidence="8">
    <location>
        <begin position="228"/>
        <end position="248"/>
    </location>
</feature>
<protein>
    <submittedName>
        <fullName evidence="9">C4-dicarboxylate ABC transporter</fullName>
    </submittedName>
</protein>
<dbReference type="InterPro" id="IPR001991">
    <property type="entry name" value="Na-dicarboxylate_symporter"/>
</dbReference>
<evidence type="ECO:0000256" key="7">
    <source>
        <dbReference type="SAM" id="MobiDB-lite"/>
    </source>
</evidence>
<dbReference type="Proteomes" id="UP000077875">
    <property type="component" value="Chromosome"/>
</dbReference>
<proteinExistence type="predicted"/>
<dbReference type="GO" id="GO:0005886">
    <property type="term" value="C:plasma membrane"/>
    <property type="evidence" value="ECO:0007669"/>
    <property type="project" value="UniProtKB-SubCell"/>
</dbReference>
<dbReference type="Pfam" id="PF00375">
    <property type="entry name" value="SDF"/>
    <property type="match status" value="1"/>
</dbReference>
<keyword evidence="4 8" id="KW-0812">Transmembrane</keyword>
<dbReference type="RefSeq" id="WP_064121499.1">
    <property type="nucleotide sequence ID" value="NZ_CP015243.1"/>
</dbReference>
<feature type="transmembrane region" description="Helical" evidence="8">
    <location>
        <begin position="194"/>
        <end position="222"/>
    </location>
</feature>
<accession>A0A172YB97</accession>
<keyword evidence="5 8" id="KW-1133">Transmembrane helix</keyword>
<reference evidence="9 10" key="1">
    <citation type="submission" date="2016-04" db="EMBL/GenBank/DDBJ databases">
        <title>Complete Genome Sequence of Halotalea alkalilenta IHB B 13600.</title>
        <authorList>
            <person name="Swarnkar M.K."/>
            <person name="Sharma A."/>
            <person name="Kaushal K."/>
            <person name="Soni R."/>
            <person name="Rana S."/>
            <person name="Singh A.K."/>
            <person name="Gulati A."/>
        </authorList>
    </citation>
    <scope>NUCLEOTIDE SEQUENCE [LARGE SCALE GENOMIC DNA]</scope>
    <source>
        <strain evidence="9 10">IHB B 13600</strain>
    </source>
</reference>
<keyword evidence="6 8" id="KW-0472">Membrane</keyword>
<evidence type="ECO:0000256" key="5">
    <source>
        <dbReference type="ARBA" id="ARBA00022989"/>
    </source>
</evidence>
<evidence type="ECO:0000256" key="6">
    <source>
        <dbReference type="ARBA" id="ARBA00023136"/>
    </source>
</evidence>
<dbReference type="SUPFAM" id="SSF118215">
    <property type="entry name" value="Proton glutamate symport protein"/>
    <property type="match status" value="1"/>
</dbReference>
<dbReference type="KEGG" id="haa:A5892_02750"/>
<evidence type="ECO:0000256" key="2">
    <source>
        <dbReference type="ARBA" id="ARBA00022448"/>
    </source>
</evidence>
<feature type="transmembrane region" description="Helical" evidence="8">
    <location>
        <begin position="46"/>
        <end position="64"/>
    </location>
</feature>
<dbReference type="PRINTS" id="PR00173">
    <property type="entry name" value="EDTRNSPORT"/>
</dbReference>
<evidence type="ECO:0000256" key="8">
    <source>
        <dbReference type="SAM" id="Phobius"/>
    </source>
</evidence>
<evidence type="ECO:0000313" key="10">
    <source>
        <dbReference type="Proteomes" id="UP000077875"/>
    </source>
</evidence>
<organism evidence="9 10">
    <name type="scientific">Halotalea alkalilenta</name>
    <dbReference type="NCBI Taxonomy" id="376489"/>
    <lineage>
        <taxon>Bacteria</taxon>
        <taxon>Pseudomonadati</taxon>
        <taxon>Pseudomonadota</taxon>
        <taxon>Gammaproteobacteria</taxon>
        <taxon>Oceanospirillales</taxon>
        <taxon>Halomonadaceae</taxon>
        <taxon>Halotalea</taxon>
    </lineage>
</organism>
<keyword evidence="3" id="KW-1003">Cell membrane</keyword>
<dbReference type="InterPro" id="IPR036458">
    <property type="entry name" value="Na:dicarbo_symporter_sf"/>
</dbReference>
<dbReference type="EMBL" id="CP015243">
    <property type="protein sequence ID" value="ANF56521.1"/>
    <property type="molecule type" value="Genomic_DNA"/>
</dbReference>
<evidence type="ECO:0000256" key="1">
    <source>
        <dbReference type="ARBA" id="ARBA00004651"/>
    </source>
</evidence>
<feature type="transmembrane region" description="Helical" evidence="8">
    <location>
        <begin position="152"/>
        <end position="173"/>
    </location>
</feature>
<dbReference type="PANTHER" id="PTHR42865:SF7">
    <property type="entry name" value="PROTON_GLUTAMATE-ASPARTATE SYMPORTER"/>
    <property type="match status" value="1"/>
</dbReference>
<dbReference type="PANTHER" id="PTHR42865">
    <property type="entry name" value="PROTON/GLUTAMATE-ASPARTATE SYMPORTER"/>
    <property type="match status" value="1"/>
</dbReference>